<sequence>MMNYILLNKDGMNHFNRGGSFPGGPPLTTIPYLEK</sequence>
<protein>
    <submittedName>
        <fullName evidence="1">Uncharacterized protein</fullName>
    </submittedName>
</protein>
<proteinExistence type="predicted"/>
<organism evidence="1 2">
    <name type="scientific">Chthoniobacter flavus Ellin428</name>
    <dbReference type="NCBI Taxonomy" id="497964"/>
    <lineage>
        <taxon>Bacteria</taxon>
        <taxon>Pseudomonadati</taxon>
        <taxon>Verrucomicrobiota</taxon>
        <taxon>Spartobacteria</taxon>
        <taxon>Chthoniobacterales</taxon>
        <taxon>Chthoniobacteraceae</taxon>
        <taxon>Chthoniobacter</taxon>
    </lineage>
</organism>
<dbReference type="Proteomes" id="UP000005824">
    <property type="component" value="Unassembled WGS sequence"/>
</dbReference>
<keyword evidence="2" id="KW-1185">Reference proteome</keyword>
<dbReference type="EMBL" id="ABVL01000019">
    <property type="protein sequence ID" value="EDY17484.1"/>
    <property type="molecule type" value="Genomic_DNA"/>
</dbReference>
<comment type="caution">
    <text evidence="1">The sequence shown here is derived from an EMBL/GenBank/DDBJ whole genome shotgun (WGS) entry which is preliminary data.</text>
</comment>
<reference evidence="1 2" key="1">
    <citation type="journal article" date="2011" name="J. Bacteriol.">
        <title>Genome sequence of Chthoniobacter flavus Ellin428, an aerobic heterotrophic soil bacterium.</title>
        <authorList>
            <person name="Kant R."/>
            <person name="van Passel M.W."/>
            <person name="Palva A."/>
            <person name="Lucas S."/>
            <person name="Lapidus A."/>
            <person name="Glavina Del Rio T."/>
            <person name="Dalin E."/>
            <person name="Tice H."/>
            <person name="Bruce D."/>
            <person name="Goodwin L."/>
            <person name="Pitluck S."/>
            <person name="Larimer F.W."/>
            <person name="Land M.L."/>
            <person name="Hauser L."/>
            <person name="Sangwan P."/>
            <person name="de Vos W.M."/>
            <person name="Janssen P.H."/>
            <person name="Smidt H."/>
        </authorList>
    </citation>
    <scope>NUCLEOTIDE SEQUENCE [LARGE SCALE GENOMIC DNA]</scope>
    <source>
        <strain evidence="1 2">Ellin428</strain>
    </source>
</reference>
<dbReference type="InParanoid" id="B4D7W1"/>
<dbReference type="STRING" id="497964.CfE428DRAFT_5001"/>
<dbReference type="AlphaFoldDB" id="B4D7W1"/>
<evidence type="ECO:0000313" key="1">
    <source>
        <dbReference type="EMBL" id="EDY17484.1"/>
    </source>
</evidence>
<evidence type="ECO:0000313" key="2">
    <source>
        <dbReference type="Proteomes" id="UP000005824"/>
    </source>
</evidence>
<accession>B4D7W1</accession>
<gene>
    <name evidence="1" type="ORF">CfE428DRAFT_5001</name>
</gene>
<name>B4D7W1_9BACT</name>